<dbReference type="InterPro" id="IPR051852">
    <property type="entry name" value="Alpha-type_PK"/>
</dbReference>
<dbReference type="PROSITE" id="PS51158">
    <property type="entry name" value="ALPHA_KINASE"/>
    <property type="match status" value="1"/>
</dbReference>
<evidence type="ECO:0000256" key="2">
    <source>
        <dbReference type="ARBA" id="ARBA00022679"/>
    </source>
</evidence>
<feature type="domain" description="Alpha-type protein kinase" evidence="6">
    <location>
        <begin position="1"/>
        <end position="240"/>
    </location>
</feature>
<evidence type="ECO:0000256" key="1">
    <source>
        <dbReference type="ARBA" id="ARBA00022527"/>
    </source>
</evidence>
<dbReference type="GO" id="GO:0005524">
    <property type="term" value="F:ATP binding"/>
    <property type="evidence" value="ECO:0007669"/>
    <property type="project" value="UniProtKB-KW"/>
</dbReference>
<dbReference type="InterPro" id="IPR004166">
    <property type="entry name" value="a-kinase_dom"/>
</dbReference>
<dbReference type="PANTHER" id="PTHR45992">
    <property type="entry name" value="EUKARYOTIC ELONGATION FACTOR 2 KINASE-RELATED"/>
    <property type="match status" value="1"/>
</dbReference>
<evidence type="ECO:0000313" key="7">
    <source>
        <dbReference type="EMBL" id="KAF9495952.1"/>
    </source>
</evidence>
<organism evidence="7 8">
    <name type="scientific">Pleurotus eryngii</name>
    <name type="common">Boletus of the steppes</name>
    <dbReference type="NCBI Taxonomy" id="5323"/>
    <lineage>
        <taxon>Eukaryota</taxon>
        <taxon>Fungi</taxon>
        <taxon>Dikarya</taxon>
        <taxon>Basidiomycota</taxon>
        <taxon>Agaricomycotina</taxon>
        <taxon>Agaricomycetes</taxon>
        <taxon>Agaricomycetidae</taxon>
        <taxon>Agaricales</taxon>
        <taxon>Pleurotineae</taxon>
        <taxon>Pleurotaceae</taxon>
        <taxon>Pleurotus</taxon>
    </lineage>
</organism>
<comment type="caution">
    <text evidence="7">The sequence shown here is derived from an EMBL/GenBank/DDBJ whole genome shotgun (WGS) entry which is preliminary data.</text>
</comment>
<dbReference type="OrthoDB" id="301415at2759"/>
<dbReference type="GO" id="GO:0031037">
    <property type="term" value="P:myosin II filament disassembly"/>
    <property type="evidence" value="ECO:0007669"/>
    <property type="project" value="TreeGrafter"/>
</dbReference>
<keyword evidence="1" id="KW-0723">Serine/threonine-protein kinase</keyword>
<dbReference type="InterPro" id="IPR011009">
    <property type="entry name" value="Kinase-like_dom_sf"/>
</dbReference>
<accession>A0A9P6D950</accession>
<keyword evidence="4 7" id="KW-0418">Kinase</keyword>
<name>A0A9P6D950_PLEER</name>
<dbReference type="SUPFAM" id="SSF56112">
    <property type="entry name" value="Protein kinase-like (PK-like)"/>
    <property type="match status" value="1"/>
</dbReference>
<evidence type="ECO:0000259" key="6">
    <source>
        <dbReference type="PROSITE" id="PS51158"/>
    </source>
</evidence>
<keyword evidence="2" id="KW-0808">Transferase</keyword>
<dbReference type="Gene3D" id="3.20.200.10">
    <property type="entry name" value="MHCK/EF2 kinase"/>
    <property type="match status" value="1"/>
</dbReference>
<dbReference type="EMBL" id="MU154557">
    <property type="protein sequence ID" value="KAF9495952.1"/>
    <property type="molecule type" value="Genomic_DNA"/>
</dbReference>
<protein>
    <submittedName>
        <fullName evidence="7">Kinase-like protein</fullName>
    </submittedName>
</protein>
<evidence type="ECO:0000256" key="3">
    <source>
        <dbReference type="ARBA" id="ARBA00022741"/>
    </source>
</evidence>
<keyword evidence="3" id="KW-0547">Nucleotide-binding</keyword>
<dbReference type="Pfam" id="PF02816">
    <property type="entry name" value="Alpha_kinase"/>
    <property type="match status" value="1"/>
</dbReference>
<dbReference type="GO" id="GO:0004674">
    <property type="term" value="F:protein serine/threonine kinase activity"/>
    <property type="evidence" value="ECO:0007669"/>
    <property type="project" value="UniProtKB-KW"/>
</dbReference>
<gene>
    <name evidence="7" type="ORF">BDN71DRAFT_1390498</name>
</gene>
<dbReference type="SMART" id="SM00811">
    <property type="entry name" value="Alpha_kinase"/>
    <property type="match status" value="1"/>
</dbReference>
<evidence type="ECO:0000256" key="4">
    <source>
        <dbReference type="ARBA" id="ARBA00022777"/>
    </source>
</evidence>
<proteinExistence type="predicted"/>
<evidence type="ECO:0000256" key="5">
    <source>
        <dbReference type="ARBA" id="ARBA00022840"/>
    </source>
</evidence>
<dbReference type="PANTHER" id="PTHR45992:SF2">
    <property type="entry name" value="EUKARYOTIC ELONGATION FACTOR 2 KINASE"/>
    <property type="match status" value="1"/>
</dbReference>
<evidence type="ECO:0000313" key="8">
    <source>
        <dbReference type="Proteomes" id="UP000807025"/>
    </source>
</evidence>
<dbReference type="Proteomes" id="UP000807025">
    <property type="component" value="Unassembled WGS sequence"/>
</dbReference>
<keyword evidence="8" id="KW-1185">Reference proteome</keyword>
<keyword evidence="5" id="KW-0067">ATP-binding</keyword>
<reference evidence="7" key="1">
    <citation type="submission" date="2020-11" db="EMBL/GenBank/DDBJ databases">
        <authorList>
            <consortium name="DOE Joint Genome Institute"/>
            <person name="Ahrendt S."/>
            <person name="Riley R."/>
            <person name="Andreopoulos W."/>
            <person name="Labutti K."/>
            <person name="Pangilinan J."/>
            <person name="Ruiz-Duenas F.J."/>
            <person name="Barrasa J.M."/>
            <person name="Sanchez-Garcia M."/>
            <person name="Camarero S."/>
            <person name="Miyauchi S."/>
            <person name="Serrano A."/>
            <person name="Linde D."/>
            <person name="Babiker R."/>
            <person name="Drula E."/>
            <person name="Ayuso-Fernandez I."/>
            <person name="Pacheco R."/>
            <person name="Padilla G."/>
            <person name="Ferreira P."/>
            <person name="Barriuso J."/>
            <person name="Kellner H."/>
            <person name="Castanera R."/>
            <person name="Alfaro M."/>
            <person name="Ramirez L."/>
            <person name="Pisabarro A.G."/>
            <person name="Kuo A."/>
            <person name="Tritt A."/>
            <person name="Lipzen A."/>
            <person name="He G."/>
            <person name="Yan M."/>
            <person name="Ng V."/>
            <person name="Cullen D."/>
            <person name="Martin F."/>
            <person name="Rosso M.-N."/>
            <person name="Henrissat B."/>
            <person name="Hibbett D."/>
            <person name="Martinez A.T."/>
            <person name="Grigoriev I.V."/>
        </authorList>
    </citation>
    <scope>NUCLEOTIDE SEQUENCE</scope>
    <source>
        <strain evidence="7">ATCC 90797</strain>
    </source>
</reference>
<dbReference type="GO" id="GO:1903013">
    <property type="term" value="P:response to differentiation-inducing factor 1"/>
    <property type="evidence" value="ECO:0007669"/>
    <property type="project" value="TreeGrafter"/>
</dbReference>
<sequence length="244" mass="26674">MAQLGIGTFKTCHTGCLVLHPGRALDNDLLGTLGTEDVAIKQVYLPSKEATSSSAHQIISRYGTSDERQKTLMEATLLCWATSLLMFGYSFVDTEILALKECATTTALQCDSIASSATRTRLSTAPTTLTYLLEEKIPSAARFAKYINNSSAKPLVNDVDDPDFTTSLFLCCMQHILYSKSGRQLYISDFQGGGNLLSDPQIMTSAEYGFSDGNISYAFKDFPLQHECNDYCHLLGLDNLPSTS</sequence>
<dbReference type="AlphaFoldDB" id="A0A9P6D950"/>